<organism evidence="1 2">
    <name type="scientific">Chlorella sorokiniana</name>
    <name type="common">Freshwater green alga</name>
    <dbReference type="NCBI Taxonomy" id="3076"/>
    <lineage>
        <taxon>Eukaryota</taxon>
        <taxon>Viridiplantae</taxon>
        <taxon>Chlorophyta</taxon>
        <taxon>core chlorophytes</taxon>
        <taxon>Trebouxiophyceae</taxon>
        <taxon>Chlorellales</taxon>
        <taxon>Chlorellaceae</taxon>
        <taxon>Chlorella clade</taxon>
        <taxon>Chlorella</taxon>
    </lineage>
</organism>
<name>A0A2P6TDJ2_CHLSO</name>
<evidence type="ECO:0000313" key="1">
    <source>
        <dbReference type="EMBL" id="PRW20699.1"/>
    </source>
</evidence>
<sequence>MGDAAMQRVVGVRRCSRRPAGNDPAAAPLEEWTEVTVLTGDSCTVYRLPADSPALTWDAQSRSIFANGRPLAEVAAREEQHMALEVGGAAAPAAMLLPPHVPVESLAGVAVLNLMAVAAGAGVPWAANSIASKLSDDPTVIKPPAPKVKPQF</sequence>
<dbReference type="AlphaFoldDB" id="A0A2P6TDJ2"/>
<dbReference type="EMBL" id="LHPG02000022">
    <property type="protein sequence ID" value="PRW20699.1"/>
    <property type="molecule type" value="Genomic_DNA"/>
</dbReference>
<proteinExistence type="predicted"/>
<dbReference type="Proteomes" id="UP000239899">
    <property type="component" value="Unassembled WGS sequence"/>
</dbReference>
<evidence type="ECO:0000313" key="2">
    <source>
        <dbReference type="Proteomes" id="UP000239899"/>
    </source>
</evidence>
<comment type="caution">
    <text evidence="1">The sequence shown here is derived from an EMBL/GenBank/DDBJ whole genome shotgun (WGS) entry which is preliminary data.</text>
</comment>
<protein>
    <submittedName>
        <fullName evidence="1">Uncharacterized protein</fullName>
    </submittedName>
</protein>
<gene>
    <name evidence="1" type="ORF">C2E21_8863</name>
</gene>
<keyword evidence="2" id="KW-1185">Reference proteome</keyword>
<reference evidence="1 2" key="1">
    <citation type="journal article" date="2018" name="Plant J.">
        <title>Genome sequences of Chlorella sorokiniana UTEX 1602 and Micractinium conductrix SAG 241.80: implications to maltose excretion by a green alga.</title>
        <authorList>
            <person name="Arriola M.B."/>
            <person name="Velmurugan N."/>
            <person name="Zhang Y."/>
            <person name="Plunkett M.H."/>
            <person name="Hondzo H."/>
            <person name="Barney B.M."/>
        </authorList>
    </citation>
    <scope>NUCLEOTIDE SEQUENCE [LARGE SCALE GENOMIC DNA]</scope>
    <source>
        <strain evidence="2">UTEX 1602</strain>
    </source>
</reference>
<accession>A0A2P6TDJ2</accession>